<dbReference type="GO" id="GO:0009898">
    <property type="term" value="C:cytoplasmic side of plasma membrane"/>
    <property type="evidence" value="ECO:0007669"/>
    <property type="project" value="TreeGrafter"/>
</dbReference>
<accession>A0A379JLK6</accession>
<evidence type="ECO:0000256" key="4">
    <source>
        <dbReference type="ARBA" id="ARBA00023002"/>
    </source>
</evidence>
<name>A0A379JLK6_9NOCA</name>
<dbReference type="SUPFAM" id="SSF53720">
    <property type="entry name" value="ALDH-like"/>
    <property type="match status" value="1"/>
</dbReference>
<dbReference type="GO" id="GO:0003842">
    <property type="term" value="F:L-glutamate gamma-semialdehyde dehydrogenase activity"/>
    <property type="evidence" value="ECO:0007669"/>
    <property type="project" value="UniProtKB-EC"/>
</dbReference>
<evidence type="ECO:0000256" key="2">
    <source>
        <dbReference type="ARBA" id="ARBA00009986"/>
    </source>
</evidence>
<dbReference type="Proteomes" id="UP000255467">
    <property type="component" value="Unassembled WGS sequence"/>
</dbReference>
<comment type="similarity">
    <text evidence="2">Belongs to the aldehyde dehydrogenase family.</text>
</comment>
<dbReference type="InterPro" id="IPR015590">
    <property type="entry name" value="Aldehyde_DH_dom"/>
</dbReference>
<dbReference type="InterPro" id="IPR016161">
    <property type="entry name" value="Ald_DH/histidinol_DH"/>
</dbReference>
<dbReference type="InterPro" id="IPR005931">
    <property type="entry name" value="P5CDH/ALDH4A1"/>
</dbReference>
<keyword evidence="6" id="KW-0642">Proline metabolism</keyword>
<feature type="domain" description="Aldehyde dehydrogenase" evidence="10">
    <location>
        <begin position="87"/>
        <end position="556"/>
    </location>
</feature>
<evidence type="ECO:0000313" key="11">
    <source>
        <dbReference type="EMBL" id="SUD49330.1"/>
    </source>
</evidence>
<evidence type="ECO:0000313" key="12">
    <source>
        <dbReference type="Proteomes" id="UP000255467"/>
    </source>
</evidence>
<evidence type="ECO:0000256" key="7">
    <source>
        <dbReference type="ARBA" id="ARBA00032259"/>
    </source>
</evidence>
<dbReference type="InterPro" id="IPR016160">
    <property type="entry name" value="Ald_DH_CS_CYS"/>
</dbReference>
<evidence type="ECO:0000256" key="9">
    <source>
        <dbReference type="SAM" id="MobiDB-lite"/>
    </source>
</evidence>
<dbReference type="GO" id="GO:0010133">
    <property type="term" value="P:L-proline catabolic process to L-glutamate"/>
    <property type="evidence" value="ECO:0007669"/>
    <property type="project" value="UniProtKB-UniPathway"/>
</dbReference>
<keyword evidence="5" id="KW-0520">NAD</keyword>
<protein>
    <recommendedName>
        <fullName evidence="7">L-glutamate gamma-semialdehyde dehydrogenase</fullName>
        <ecNumber evidence="3">1.2.1.88</ecNumber>
    </recommendedName>
    <alternativeName>
        <fullName evidence="7">L-glutamate gamma-semialdehyde dehydrogenase</fullName>
    </alternativeName>
</protein>
<dbReference type="AlphaFoldDB" id="A0A379JLK6"/>
<dbReference type="InterPro" id="IPR050485">
    <property type="entry name" value="Proline_metab_enzyme"/>
</dbReference>
<dbReference type="PROSITE" id="PS00070">
    <property type="entry name" value="ALDEHYDE_DEHYDR_CYS"/>
    <property type="match status" value="1"/>
</dbReference>
<keyword evidence="12" id="KW-1185">Reference proteome</keyword>
<dbReference type="InterPro" id="IPR016162">
    <property type="entry name" value="Ald_DH_N"/>
</dbReference>
<feature type="compositionally biased region" description="Basic and acidic residues" evidence="9">
    <location>
        <begin position="568"/>
        <end position="583"/>
    </location>
</feature>
<dbReference type="Gene3D" id="3.40.309.10">
    <property type="entry name" value="Aldehyde Dehydrogenase, Chain A, domain 2"/>
    <property type="match status" value="1"/>
</dbReference>
<dbReference type="UniPathway" id="UPA00261">
    <property type="reaction ID" value="UER00374"/>
</dbReference>
<proteinExistence type="inferred from homology"/>
<organism evidence="11 12">
    <name type="scientific">Nocardia otitidiscaviarum</name>
    <dbReference type="NCBI Taxonomy" id="1823"/>
    <lineage>
        <taxon>Bacteria</taxon>
        <taxon>Bacillati</taxon>
        <taxon>Actinomycetota</taxon>
        <taxon>Actinomycetes</taxon>
        <taxon>Mycobacteriales</taxon>
        <taxon>Nocardiaceae</taxon>
        <taxon>Nocardia</taxon>
    </lineage>
</organism>
<evidence type="ECO:0000256" key="6">
    <source>
        <dbReference type="ARBA" id="ARBA00023062"/>
    </source>
</evidence>
<evidence type="ECO:0000256" key="5">
    <source>
        <dbReference type="ARBA" id="ARBA00023027"/>
    </source>
</evidence>
<comment type="catalytic activity">
    <reaction evidence="8">
        <text>L-glutamate 5-semialdehyde + NAD(+) + H2O = L-glutamate + NADH + 2 H(+)</text>
        <dbReference type="Rhea" id="RHEA:30235"/>
        <dbReference type="ChEBI" id="CHEBI:15377"/>
        <dbReference type="ChEBI" id="CHEBI:15378"/>
        <dbReference type="ChEBI" id="CHEBI:29985"/>
        <dbReference type="ChEBI" id="CHEBI:57540"/>
        <dbReference type="ChEBI" id="CHEBI:57945"/>
        <dbReference type="ChEBI" id="CHEBI:58066"/>
        <dbReference type="EC" id="1.2.1.88"/>
    </reaction>
</comment>
<evidence type="ECO:0000256" key="3">
    <source>
        <dbReference type="ARBA" id="ARBA00012884"/>
    </source>
</evidence>
<dbReference type="FunFam" id="3.40.605.10:FF:000006">
    <property type="entry name" value="1-pyrroline-5-carboxylate dehydrogenase"/>
    <property type="match status" value="1"/>
</dbReference>
<dbReference type="STRING" id="1406858.GCA_000710895_06910"/>
<dbReference type="FunFam" id="3.40.309.10:FF:000005">
    <property type="entry name" value="1-pyrroline-5-carboxylate dehydrogenase 1"/>
    <property type="match status" value="1"/>
</dbReference>
<feature type="region of interest" description="Disordered" evidence="9">
    <location>
        <begin position="563"/>
        <end position="583"/>
    </location>
</feature>
<dbReference type="EC" id="1.2.1.88" evidence="3"/>
<comment type="pathway">
    <text evidence="1">Amino-acid degradation; L-proline degradation into L-glutamate; L-glutamate from L-proline: step 2/2.</text>
</comment>
<reference evidence="11 12" key="1">
    <citation type="submission" date="2018-06" db="EMBL/GenBank/DDBJ databases">
        <authorList>
            <consortium name="Pathogen Informatics"/>
            <person name="Doyle S."/>
        </authorList>
    </citation>
    <scope>NUCLEOTIDE SEQUENCE [LARGE SCALE GENOMIC DNA]</scope>
    <source>
        <strain evidence="11 12">NCTC1934</strain>
    </source>
</reference>
<evidence type="ECO:0000256" key="1">
    <source>
        <dbReference type="ARBA" id="ARBA00004786"/>
    </source>
</evidence>
<evidence type="ECO:0000259" key="10">
    <source>
        <dbReference type="Pfam" id="PF00171"/>
    </source>
</evidence>
<dbReference type="GO" id="GO:0004657">
    <property type="term" value="F:proline dehydrogenase activity"/>
    <property type="evidence" value="ECO:0007669"/>
    <property type="project" value="UniProtKB-ARBA"/>
</dbReference>
<sequence length="583" mass="62762">MLILVIASNEILCPISSDRPITWGRFSGLLLDMDAITTVPAPTNEPVNQYAPGSPERARLRTALDTLSAEPTDIRHVIDGVHRTGGGERVDVVQPHRHAAVLGTLTTANAADAQAAVEAATAAAPAWRELPFDERAAVFLRAADLLAGPWRETIAAATMLGQSKTAYQAEIDAPCELVDFWRFNVHFARQILAEQPNSAPGVWNRMDHRPLEGFVYAVTPFNFTAIAGNLPTAPALMGNTVVWKPSVTQAVAAYHTMRLLEAAGLPPGVINLVHGYGPEVSEVTLHDPRLAGIHFTGSTSTFQHLWREVGSRIERYHGYPRLVGETGGKDFVLAHPSADPEALITALIRGAYEYQGQKCSAASRAFVPRSLWARMGDELIGRIGSLTYGDITDFTNFGGAVIDRRAFDRNAAAIERAKATAGLTIAAGGTYDDSVGYFIAPTLLLGDDPTDTAFATEYFGPILALHVYDDSRADAFDEVLRMVDSGSGYALTGAILAQDRHAIDKAGAALRFAAGNFYVNDKPTGAVVGQQPFGGARASGTNDKAGSPLNLLRWTSPRSIKETFVPARSHEYPHQRPESEEGR</sequence>
<keyword evidence="4 11" id="KW-0560">Oxidoreductase</keyword>
<dbReference type="PANTHER" id="PTHR42862:SF1">
    <property type="entry name" value="DELTA-1-PYRROLINE-5-CARBOXYLATE DEHYDROGENASE 2, ISOFORM A-RELATED"/>
    <property type="match status" value="1"/>
</dbReference>
<dbReference type="InterPro" id="IPR016163">
    <property type="entry name" value="Ald_DH_C"/>
</dbReference>
<dbReference type="EMBL" id="UGRY01000007">
    <property type="protein sequence ID" value="SUD49330.1"/>
    <property type="molecule type" value="Genomic_DNA"/>
</dbReference>
<dbReference type="NCBIfam" id="TIGR01236">
    <property type="entry name" value="D1pyr5carbox1"/>
    <property type="match status" value="1"/>
</dbReference>
<dbReference type="Pfam" id="PF00171">
    <property type="entry name" value="Aldedh"/>
    <property type="match status" value="1"/>
</dbReference>
<dbReference type="PANTHER" id="PTHR42862">
    <property type="entry name" value="DELTA-1-PYRROLINE-5-CARBOXYLATE DEHYDROGENASE 1, ISOFORM A-RELATED"/>
    <property type="match status" value="1"/>
</dbReference>
<dbReference type="Gene3D" id="3.40.605.10">
    <property type="entry name" value="Aldehyde Dehydrogenase, Chain A, domain 1"/>
    <property type="match status" value="1"/>
</dbReference>
<evidence type="ECO:0000256" key="8">
    <source>
        <dbReference type="ARBA" id="ARBA00048142"/>
    </source>
</evidence>
<gene>
    <name evidence="11" type="primary">rocA1_2</name>
    <name evidence="11" type="ORF">NCTC1934_06682</name>
</gene>